<feature type="region of interest" description="Disordered" evidence="1">
    <location>
        <begin position="14"/>
        <end position="41"/>
    </location>
</feature>
<evidence type="ECO:0000313" key="2">
    <source>
        <dbReference type="EMBL" id="MCI14937.1"/>
    </source>
</evidence>
<feature type="compositionally biased region" description="Polar residues" evidence="1">
    <location>
        <begin position="29"/>
        <end position="41"/>
    </location>
</feature>
<comment type="caution">
    <text evidence="2">The sequence shown here is derived from an EMBL/GenBank/DDBJ whole genome shotgun (WGS) entry which is preliminary data.</text>
</comment>
<accession>A0A392PTF7</accession>
<organism evidence="2 3">
    <name type="scientific">Trifolium medium</name>
    <dbReference type="NCBI Taxonomy" id="97028"/>
    <lineage>
        <taxon>Eukaryota</taxon>
        <taxon>Viridiplantae</taxon>
        <taxon>Streptophyta</taxon>
        <taxon>Embryophyta</taxon>
        <taxon>Tracheophyta</taxon>
        <taxon>Spermatophyta</taxon>
        <taxon>Magnoliopsida</taxon>
        <taxon>eudicotyledons</taxon>
        <taxon>Gunneridae</taxon>
        <taxon>Pentapetalae</taxon>
        <taxon>rosids</taxon>
        <taxon>fabids</taxon>
        <taxon>Fabales</taxon>
        <taxon>Fabaceae</taxon>
        <taxon>Papilionoideae</taxon>
        <taxon>50 kb inversion clade</taxon>
        <taxon>NPAAA clade</taxon>
        <taxon>Hologalegina</taxon>
        <taxon>IRL clade</taxon>
        <taxon>Trifolieae</taxon>
        <taxon>Trifolium</taxon>
    </lineage>
</organism>
<evidence type="ECO:0000256" key="1">
    <source>
        <dbReference type="SAM" id="MobiDB-lite"/>
    </source>
</evidence>
<dbReference type="EMBL" id="LXQA010094373">
    <property type="protein sequence ID" value="MCI14937.1"/>
    <property type="molecule type" value="Genomic_DNA"/>
</dbReference>
<reference evidence="2 3" key="1">
    <citation type="journal article" date="2018" name="Front. Plant Sci.">
        <title>Red Clover (Trifolium pratense) and Zigzag Clover (T. medium) - A Picture of Genomic Similarities and Differences.</title>
        <authorList>
            <person name="Dluhosova J."/>
            <person name="Istvanek J."/>
            <person name="Nedelnik J."/>
            <person name="Repkova J."/>
        </authorList>
    </citation>
    <scope>NUCLEOTIDE SEQUENCE [LARGE SCALE GENOMIC DNA]</scope>
    <source>
        <strain evidence="3">cv. 10/8</strain>
        <tissue evidence="2">Leaf</tissue>
    </source>
</reference>
<dbReference type="Proteomes" id="UP000265520">
    <property type="component" value="Unassembled WGS sequence"/>
</dbReference>
<protein>
    <submittedName>
        <fullName evidence="2">Uncharacterized protein</fullName>
    </submittedName>
</protein>
<proteinExistence type="predicted"/>
<keyword evidence="3" id="KW-1185">Reference proteome</keyword>
<sequence length="55" mass="5670">MVSELRSEPSVAFCAGPIMSSPPKSSSSTVETGTTINSSIEGTNHLHLPISVAIN</sequence>
<name>A0A392PTF7_9FABA</name>
<dbReference type="AlphaFoldDB" id="A0A392PTF7"/>
<evidence type="ECO:0000313" key="3">
    <source>
        <dbReference type="Proteomes" id="UP000265520"/>
    </source>
</evidence>